<dbReference type="SMART" id="SM00450">
    <property type="entry name" value="RHOD"/>
    <property type="match status" value="1"/>
</dbReference>
<feature type="chain" id="PRO_5002632074" evidence="1">
    <location>
        <begin position="25"/>
        <end position="124"/>
    </location>
</feature>
<keyword evidence="4" id="KW-1185">Reference proteome</keyword>
<protein>
    <submittedName>
        <fullName evidence="3">Rhodanese domain protein</fullName>
    </submittedName>
</protein>
<feature type="domain" description="Rhodanese" evidence="2">
    <location>
        <begin position="29"/>
        <end position="115"/>
    </location>
</feature>
<gene>
    <name evidence="3" type="ordered locus">Ppro_2943</name>
</gene>
<evidence type="ECO:0000256" key="1">
    <source>
        <dbReference type="SAM" id="SignalP"/>
    </source>
</evidence>
<reference evidence="3 4" key="1">
    <citation type="submission" date="2006-10" db="EMBL/GenBank/DDBJ databases">
        <title>Complete sequence of chromosome of Pelobacter propionicus DSM 2379.</title>
        <authorList>
            <consortium name="US DOE Joint Genome Institute"/>
            <person name="Copeland A."/>
            <person name="Lucas S."/>
            <person name="Lapidus A."/>
            <person name="Barry K."/>
            <person name="Detter J.C."/>
            <person name="Glavina del Rio T."/>
            <person name="Hammon N."/>
            <person name="Israni S."/>
            <person name="Dalin E."/>
            <person name="Tice H."/>
            <person name="Pitluck S."/>
            <person name="Saunders E."/>
            <person name="Brettin T."/>
            <person name="Bruce D."/>
            <person name="Han C."/>
            <person name="Tapia R."/>
            <person name="Schmutz J."/>
            <person name="Larimer F."/>
            <person name="Land M."/>
            <person name="Hauser L."/>
            <person name="Kyrpides N."/>
            <person name="Kim E."/>
            <person name="Lovley D."/>
            <person name="Richardson P."/>
        </authorList>
    </citation>
    <scope>NUCLEOTIDE SEQUENCE [LARGE SCALE GENOMIC DNA]</scope>
    <source>
        <strain evidence="4">DSM 2379 / NBRC 103807 / OttBd1</strain>
    </source>
</reference>
<dbReference type="PANTHER" id="PTHR43031:SF7">
    <property type="entry name" value="NITRIC OXIDE REDUCTASE FLRD-NAD(+) REDUCTASE"/>
    <property type="match status" value="1"/>
</dbReference>
<accession>A1AT70</accession>
<dbReference type="EMBL" id="CP000482">
    <property type="protein sequence ID" value="ABL00541.1"/>
    <property type="molecule type" value="Genomic_DNA"/>
</dbReference>
<dbReference type="HOGENOM" id="CLU_089574_1_1_7"/>
<sequence length="124" mass="13876">MPGFVTRLLLVTFMLLLPLTSARAETASKPSEELVIDVRSEAEWRQGHLENAILIPYDRIGTDIARFTGDKNARLYLYCRSGRRTAIAAKALTRVGYRNLVNLGTMENAARTLKRRIISETAAP</sequence>
<dbReference type="InterPro" id="IPR050229">
    <property type="entry name" value="GlpE_sulfurtransferase"/>
</dbReference>
<dbReference type="KEGG" id="ppd:Ppro_2943"/>
<dbReference type="SUPFAM" id="SSF52821">
    <property type="entry name" value="Rhodanese/Cell cycle control phosphatase"/>
    <property type="match status" value="1"/>
</dbReference>
<name>A1AT70_PELPD</name>
<dbReference type="Gene3D" id="3.40.250.10">
    <property type="entry name" value="Rhodanese-like domain"/>
    <property type="match status" value="1"/>
</dbReference>
<dbReference type="InterPro" id="IPR036873">
    <property type="entry name" value="Rhodanese-like_dom_sf"/>
</dbReference>
<dbReference type="eggNOG" id="COG0607">
    <property type="taxonomic scope" value="Bacteria"/>
</dbReference>
<keyword evidence="1" id="KW-0732">Signal</keyword>
<dbReference type="PROSITE" id="PS50206">
    <property type="entry name" value="RHODANESE_3"/>
    <property type="match status" value="1"/>
</dbReference>
<dbReference type="Proteomes" id="UP000006732">
    <property type="component" value="Chromosome"/>
</dbReference>
<evidence type="ECO:0000259" key="2">
    <source>
        <dbReference type="PROSITE" id="PS50206"/>
    </source>
</evidence>
<feature type="signal peptide" evidence="1">
    <location>
        <begin position="1"/>
        <end position="24"/>
    </location>
</feature>
<dbReference type="CDD" id="cd00158">
    <property type="entry name" value="RHOD"/>
    <property type="match status" value="1"/>
</dbReference>
<dbReference type="InterPro" id="IPR001763">
    <property type="entry name" value="Rhodanese-like_dom"/>
</dbReference>
<organism evidence="3 4">
    <name type="scientific">Pelobacter propionicus (strain DSM 2379 / NBRC 103807 / OttBd1)</name>
    <dbReference type="NCBI Taxonomy" id="338966"/>
    <lineage>
        <taxon>Bacteria</taxon>
        <taxon>Pseudomonadati</taxon>
        <taxon>Thermodesulfobacteriota</taxon>
        <taxon>Desulfuromonadia</taxon>
        <taxon>Desulfuromonadales</taxon>
        <taxon>Desulfuromonadaceae</taxon>
        <taxon>Pelobacter</taxon>
    </lineage>
</organism>
<dbReference type="Pfam" id="PF00581">
    <property type="entry name" value="Rhodanese"/>
    <property type="match status" value="1"/>
</dbReference>
<dbReference type="STRING" id="338966.Ppro_2943"/>
<dbReference type="PANTHER" id="PTHR43031">
    <property type="entry name" value="FAD-DEPENDENT OXIDOREDUCTASE"/>
    <property type="match status" value="1"/>
</dbReference>
<proteinExistence type="predicted"/>
<dbReference type="RefSeq" id="WP_011736776.1">
    <property type="nucleotide sequence ID" value="NC_008609.1"/>
</dbReference>
<evidence type="ECO:0000313" key="3">
    <source>
        <dbReference type="EMBL" id="ABL00541.1"/>
    </source>
</evidence>
<evidence type="ECO:0000313" key="4">
    <source>
        <dbReference type="Proteomes" id="UP000006732"/>
    </source>
</evidence>
<dbReference type="AlphaFoldDB" id="A1AT70"/>